<reference evidence="1 2" key="1">
    <citation type="submission" date="2021-03" db="EMBL/GenBank/DDBJ databases">
        <authorList>
            <person name="So Y."/>
        </authorList>
    </citation>
    <scope>NUCLEOTIDE SEQUENCE [LARGE SCALE GENOMIC DNA]</scope>
    <source>
        <strain evidence="1 2">PWR1</strain>
    </source>
</reference>
<proteinExistence type="predicted"/>
<dbReference type="Proteomes" id="UP000680815">
    <property type="component" value="Unassembled WGS sequence"/>
</dbReference>
<gene>
    <name evidence="1" type="ORF">J5Y09_24040</name>
</gene>
<comment type="caution">
    <text evidence="1">The sequence shown here is derived from an EMBL/GenBank/DDBJ whole genome shotgun (WGS) entry which is preliminary data.</text>
</comment>
<sequence>MDEALARRIEAEVRAIADEAGAEATAILKAQQRVMLAADALAQQRGSRTTGAAMLRAAMGAIARDGAHLPESAVADALDDLADSIEQELGSSIVRGGTLGIIPSSGREREGGPVVALSLRIAFREAA</sequence>
<evidence type="ECO:0000313" key="1">
    <source>
        <dbReference type="EMBL" id="MBP0467015.1"/>
    </source>
</evidence>
<protein>
    <submittedName>
        <fullName evidence="1">Uncharacterized protein</fullName>
    </submittedName>
</protein>
<organism evidence="1 2">
    <name type="scientific">Roseomonas nitratireducens</name>
    <dbReference type="NCBI Taxonomy" id="2820810"/>
    <lineage>
        <taxon>Bacteria</taxon>
        <taxon>Pseudomonadati</taxon>
        <taxon>Pseudomonadota</taxon>
        <taxon>Alphaproteobacteria</taxon>
        <taxon>Acetobacterales</taxon>
        <taxon>Roseomonadaceae</taxon>
        <taxon>Roseomonas</taxon>
    </lineage>
</organism>
<dbReference type="EMBL" id="JAGIYZ010000052">
    <property type="protein sequence ID" value="MBP0467015.1"/>
    <property type="molecule type" value="Genomic_DNA"/>
</dbReference>
<name>A0ABS4B060_9PROT</name>
<evidence type="ECO:0000313" key="2">
    <source>
        <dbReference type="Proteomes" id="UP000680815"/>
    </source>
</evidence>
<accession>A0ABS4B060</accession>
<dbReference type="RefSeq" id="WP_209354387.1">
    <property type="nucleotide sequence ID" value="NZ_JAGIYZ010000052.1"/>
</dbReference>
<keyword evidence="2" id="KW-1185">Reference proteome</keyword>